<dbReference type="Proteomes" id="UP001057452">
    <property type="component" value="Chromosome 1"/>
</dbReference>
<evidence type="ECO:0000313" key="2">
    <source>
        <dbReference type="Proteomes" id="UP001057452"/>
    </source>
</evidence>
<keyword evidence="2" id="KW-1185">Reference proteome</keyword>
<comment type="caution">
    <text evidence="1">The sequence shown here is derived from an EMBL/GenBank/DDBJ whole genome shotgun (WGS) entry which is preliminary data.</text>
</comment>
<proteinExistence type="predicted"/>
<sequence>MAGGSSSSSSSGVGGCVGSGKEDNCPMVLDNPAAFPHEENLGLEIIREESNAPLLPPRPPPPDSHPPPPPPRTASLGHGAFPRRPARAFSPC</sequence>
<gene>
    <name evidence="1" type="ORF">KUCAC02_015626</name>
</gene>
<protein>
    <submittedName>
        <fullName evidence="1">Uncharacterized protein</fullName>
    </submittedName>
</protein>
<dbReference type="EMBL" id="CM043785">
    <property type="protein sequence ID" value="KAI4832665.1"/>
    <property type="molecule type" value="Genomic_DNA"/>
</dbReference>
<evidence type="ECO:0000313" key="1">
    <source>
        <dbReference type="EMBL" id="KAI4832665.1"/>
    </source>
</evidence>
<name>A0ACB9XYX6_CHAAC</name>
<accession>A0ACB9XYX6</accession>
<reference evidence="1" key="1">
    <citation type="submission" date="2022-05" db="EMBL/GenBank/DDBJ databases">
        <title>Chromosome-level genome of Chaenocephalus aceratus.</title>
        <authorList>
            <person name="Park H."/>
        </authorList>
    </citation>
    <scope>NUCLEOTIDE SEQUENCE</scope>
    <source>
        <strain evidence="1">KU_202001</strain>
    </source>
</reference>
<organism evidence="1 2">
    <name type="scientific">Chaenocephalus aceratus</name>
    <name type="common">Blackfin icefish</name>
    <name type="synonym">Chaenichthys aceratus</name>
    <dbReference type="NCBI Taxonomy" id="36190"/>
    <lineage>
        <taxon>Eukaryota</taxon>
        <taxon>Metazoa</taxon>
        <taxon>Chordata</taxon>
        <taxon>Craniata</taxon>
        <taxon>Vertebrata</taxon>
        <taxon>Euteleostomi</taxon>
        <taxon>Actinopterygii</taxon>
        <taxon>Neopterygii</taxon>
        <taxon>Teleostei</taxon>
        <taxon>Neoteleostei</taxon>
        <taxon>Acanthomorphata</taxon>
        <taxon>Eupercaria</taxon>
        <taxon>Perciformes</taxon>
        <taxon>Notothenioidei</taxon>
        <taxon>Channichthyidae</taxon>
        <taxon>Chaenocephalus</taxon>
    </lineage>
</organism>